<dbReference type="Pfam" id="PF16810">
    <property type="entry name" value="RXLR"/>
    <property type="match status" value="1"/>
</dbReference>
<comment type="subcellular location">
    <subcellularLocation>
        <location evidence="1 5">Secreted</location>
    </subcellularLocation>
</comment>
<feature type="signal peptide" evidence="5">
    <location>
        <begin position="1"/>
        <end position="23"/>
    </location>
</feature>
<comment type="function">
    <text evidence="5">Effector that suppresses plant defense responses during pathogen infection.</text>
</comment>
<evidence type="ECO:0000256" key="1">
    <source>
        <dbReference type="ARBA" id="ARBA00004613"/>
    </source>
</evidence>
<dbReference type="EMBL" id="AOFI03000664">
    <property type="protein sequence ID" value="KAF4315914.1"/>
    <property type="molecule type" value="Genomic_DNA"/>
</dbReference>
<dbReference type="AlphaFoldDB" id="A0A8J4S090"/>
<feature type="coiled-coil region" evidence="6">
    <location>
        <begin position="86"/>
        <end position="120"/>
    </location>
</feature>
<evidence type="ECO:0000256" key="5">
    <source>
        <dbReference type="RuleBase" id="RU367124"/>
    </source>
</evidence>
<dbReference type="InterPro" id="IPR031825">
    <property type="entry name" value="RXLR"/>
</dbReference>
<reference evidence="8" key="2">
    <citation type="submission" date="2020-02" db="EMBL/GenBank/DDBJ databases">
        <authorList>
            <person name="Studholme D.J."/>
        </authorList>
    </citation>
    <scope>NUCLEOTIDE SEQUENCE</scope>
    <source>
        <strain evidence="8">00238/432</strain>
    </source>
</reference>
<protein>
    <recommendedName>
        <fullName evidence="5">RxLR effector protein</fullName>
    </recommendedName>
</protein>
<organism evidence="8 9">
    <name type="scientific">Phytophthora kernoviae 00238/432</name>
    <dbReference type="NCBI Taxonomy" id="1284355"/>
    <lineage>
        <taxon>Eukaryota</taxon>
        <taxon>Sar</taxon>
        <taxon>Stramenopiles</taxon>
        <taxon>Oomycota</taxon>
        <taxon>Peronosporomycetes</taxon>
        <taxon>Peronosporales</taxon>
        <taxon>Peronosporaceae</taxon>
        <taxon>Phytophthora</taxon>
    </lineage>
</organism>
<feature type="compositionally biased region" description="Acidic residues" evidence="7">
    <location>
        <begin position="51"/>
        <end position="66"/>
    </location>
</feature>
<proteinExistence type="inferred from homology"/>
<keyword evidence="6" id="KW-0175">Coiled coil</keyword>
<evidence type="ECO:0000256" key="3">
    <source>
        <dbReference type="ARBA" id="ARBA00022525"/>
    </source>
</evidence>
<evidence type="ECO:0000256" key="6">
    <source>
        <dbReference type="SAM" id="Coils"/>
    </source>
</evidence>
<evidence type="ECO:0000256" key="7">
    <source>
        <dbReference type="SAM" id="MobiDB-lite"/>
    </source>
</evidence>
<evidence type="ECO:0000256" key="2">
    <source>
        <dbReference type="ARBA" id="ARBA00010400"/>
    </source>
</evidence>
<comment type="caution">
    <text evidence="8">The sequence shown here is derived from an EMBL/GenBank/DDBJ whole genome shotgun (WGS) entry which is preliminary data.</text>
</comment>
<gene>
    <name evidence="8" type="ORF">G195_010557</name>
</gene>
<accession>A0A8J4S090</accession>
<comment type="similarity">
    <text evidence="2 5">Belongs to the RxLR effector family.</text>
</comment>
<evidence type="ECO:0000256" key="4">
    <source>
        <dbReference type="ARBA" id="ARBA00022729"/>
    </source>
</evidence>
<dbReference type="PROSITE" id="PS51257">
    <property type="entry name" value="PROKAR_LIPOPROTEIN"/>
    <property type="match status" value="1"/>
</dbReference>
<feature type="chain" id="PRO_5035287349" description="RxLR effector protein" evidence="5">
    <location>
        <begin position="24"/>
        <end position="169"/>
    </location>
</feature>
<feature type="region of interest" description="Disordered" evidence="7">
    <location>
        <begin position="47"/>
        <end position="66"/>
    </location>
</feature>
<name>A0A8J4S090_9STRA</name>
<dbReference type="Proteomes" id="UP000702964">
    <property type="component" value="Unassembled WGS sequence"/>
</dbReference>
<comment type="domain">
    <text evidence="5">The RxLR-dEER motif acts to carry the protein into the host cell cytoplasm through binding to cell surface phosphatidylinositol-3-phosphate.</text>
</comment>
<reference evidence="8" key="1">
    <citation type="journal article" date="2015" name="Genom Data">
        <title>Draft genome sequences of Phytophthora kernoviae and Phytophthora ramorum lineage EU2 from Scotland.</title>
        <authorList>
            <person name="Sambles C."/>
            <person name="Schlenzig A."/>
            <person name="O'Neill P."/>
            <person name="Grant M."/>
            <person name="Studholme D.J."/>
        </authorList>
    </citation>
    <scope>NUCLEOTIDE SEQUENCE</scope>
    <source>
        <strain evidence="8">00238/432</strain>
    </source>
</reference>
<evidence type="ECO:0000313" key="9">
    <source>
        <dbReference type="Proteomes" id="UP000702964"/>
    </source>
</evidence>
<sequence length="169" mass="18981">MRPSSFLLLVLAIIFACSNAVLADSPADARALNVVSNERGAKRSLRTMNEESNEVDSTDEADGTEEEDRILFMGRLKNKWDLRSMRKAADKDFKKQAKELEKLDKAAKKQQKQIDGMIKRGYRPEKIAAKLGLNKLADPATSNAWPFYQAFLKSYTDAKALRKVNSLPS</sequence>
<keyword evidence="4 5" id="KW-0732">Signal</keyword>
<evidence type="ECO:0000313" key="8">
    <source>
        <dbReference type="EMBL" id="KAF4315914.1"/>
    </source>
</evidence>
<keyword evidence="3 5" id="KW-0964">Secreted</keyword>